<dbReference type="EMBL" id="FTOQ01000005">
    <property type="protein sequence ID" value="SIS87588.1"/>
    <property type="molecule type" value="Genomic_DNA"/>
</dbReference>
<protein>
    <submittedName>
        <fullName evidence="2">Uncharacterized ACR, COG1399</fullName>
    </submittedName>
</protein>
<dbReference type="Proteomes" id="UP000186684">
    <property type="component" value="Unassembled WGS sequence"/>
</dbReference>
<name>A0A1N7MNL2_9RHOB</name>
<evidence type="ECO:0000313" key="3">
    <source>
        <dbReference type="Proteomes" id="UP000186684"/>
    </source>
</evidence>
<sequence>MTETPARSGPFRIAELSQTAPTRFRLEPDAAARAEIARALDFSSLRKVVLEGAIKPLGKRGWRLEARLGATVIQPCIVTLAPVTTRIDRPVERTYLPPALLEAPEPGSEIEMPEDDTTELLGDVIDPAQVLTEALALAAPDYPRAEDAPELRVEARPAGAAPIAEEETKPFAGLAGLKASLEKGDDEEG</sequence>
<dbReference type="STRING" id="633194.SAMN05421759_10527"/>
<accession>A0A1N7MNL2</accession>
<evidence type="ECO:0000256" key="1">
    <source>
        <dbReference type="SAM" id="MobiDB-lite"/>
    </source>
</evidence>
<dbReference type="AlphaFoldDB" id="A0A1N7MNL2"/>
<dbReference type="Pfam" id="PF02620">
    <property type="entry name" value="YceD"/>
    <property type="match status" value="1"/>
</dbReference>
<dbReference type="OrthoDB" id="8443793at2"/>
<organism evidence="2 3">
    <name type="scientific">Roseivivax lentus</name>
    <dbReference type="NCBI Taxonomy" id="633194"/>
    <lineage>
        <taxon>Bacteria</taxon>
        <taxon>Pseudomonadati</taxon>
        <taxon>Pseudomonadota</taxon>
        <taxon>Alphaproteobacteria</taxon>
        <taxon>Rhodobacterales</taxon>
        <taxon>Roseobacteraceae</taxon>
        <taxon>Roseivivax</taxon>
    </lineage>
</organism>
<reference evidence="3" key="1">
    <citation type="submission" date="2017-01" db="EMBL/GenBank/DDBJ databases">
        <authorList>
            <person name="Varghese N."/>
            <person name="Submissions S."/>
        </authorList>
    </citation>
    <scope>NUCLEOTIDE SEQUENCE [LARGE SCALE GENOMIC DNA]</scope>
    <source>
        <strain evidence="3">DSM 29430</strain>
    </source>
</reference>
<feature type="region of interest" description="Disordered" evidence="1">
    <location>
        <begin position="141"/>
        <end position="189"/>
    </location>
</feature>
<keyword evidence="3" id="KW-1185">Reference proteome</keyword>
<evidence type="ECO:0000313" key="2">
    <source>
        <dbReference type="EMBL" id="SIS87588.1"/>
    </source>
</evidence>
<dbReference type="InterPro" id="IPR003772">
    <property type="entry name" value="YceD"/>
</dbReference>
<feature type="compositionally biased region" description="Basic and acidic residues" evidence="1">
    <location>
        <begin position="143"/>
        <end position="155"/>
    </location>
</feature>
<dbReference type="RefSeq" id="WP_076448019.1">
    <property type="nucleotide sequence ID" value="NZ_FTOQ01000005.1"/>
</dbReference>
<proteinExistence type="predicted"/>
<gene>
    <name evidence="2" type="ORF">SAMN05421759_10527</name>
</gene>